<dbReference type="GO" id="GO:0005737">
    <property type="term" value="C:cytoplasm"/>
    <property type="evidence" value="ECO:0007669"/>
    <property type="project" value="UniProtKB-SubCell"/>
</dbReference>
<dbReference type="PANTHER" id="PTHR32182">
    <property type="entry name" value="DNA REPLICATION AND REPAIR PROTEIN RECF"/>
    <property type="match status" value="1"/>
</dbReference>
<gene>
    <name evidence="15" type="primary">recF_2</name>
    <name evidence="12" type="synonym">recF</name>
    <name evidence="15" type="ORF">TICRE_13130</name>
</gene>
<dbReference type="GO" id="GO:0003697">
    <property type="term" value="F:single-stranded DNA binding"/>
    <property type="evidence" value="ECO:0007669"/>
    <property type="project" value="UniProtKB-UniRule"/>
</dbReference>
<dbReference type="PROSITE" id="PS00617">
    <property type="entry name" value="RECF_1"/>
    <property type="match status" value="1"/>
</dbReference>
<organism evidence="15 16">
    <name type="scientific">Tissierella creatinophila DSM 6911</name>
    <dbReference type="NCBI Taxonomy" id="1123403"/>
    <lineage>
        <taxon>Bacteria</taxon>
        <taxon>Bacillati</taxon>
        <taxon>Bacillota</taxon>
        <taxon>Tissierellia</taxon>
        <taxon>Tissierellales</taxon>
        <taxon>Tissierellaceae</taxon>
        <taxon>Tissierella</taxon>
    </lineage>
</organism>
<keyword evidence="5 12" id="KW-0235">DNA replication</keyword>
<feature type="domain" description="RecF/RecN/SMC N-terminal" evidence="14">
    <location>
        <begin position="3"/>
        <end position="355"/>
    </location>
</feature>
<dbReference type="Proteomes" id="UP000186112">
    <property type="component" value="Unassembled WGS sequence"/>
</dbReference>
<evidence type="ECO:0000256" key="10">
    <source>
        <dbReference type="ARBA" id="ARBA00023204"/>
    </source>
</evidence>
<keyword evidence="6 12" id="KW-0547">Nucleotide-binding</keyword>
<dbReference type="PANTHER" id="PTHR32182:SF0">
    <property type="entry name" value="DNA REPLICATION AND REPAIR PROTEIN RECF"/>
    <property type="match status" value="1"/>
</dbReference>
<dbReference type="InterPro" id="IPR027417">
    <property type="entry name" value="P-loop_NTPase"/>
</dbReference>
<keyword evidence="7 12" id="KW-0227">DNA damage</keyword>
<dbReference type="OrthoDB" id="9803889at2"/>
<evidence type="ECO:0000256" key="6">
    <source>
        <dbReference type="ARBA" id="ARBA00022741"/>
    </source>
</evidence>
<reference evidence="15 16" key="1">
    <citation type="submission" date="2016-02" db="EMBL/GenBank/DDBJ databases">
        <title>Genome sequence of Tissierella creatinophila DSM 6911.</title>
        <authorList>
            <person name="Poehlein A."/>
            <person name="Daniel R."/>
        </authorList>
    </citation>
    <scope>NUCLEOTIDE SEQUENCE [LARGE SCALE GENOMIC DNA]</scope>
    <source>
        <strain evidence="15 16">DSM 6911</strain>
    </source>
</reference>
<dbReference type="NCBIfam" id="TIGR00611">
    <property type="entry name" value="recf"/>
    <property type="match status" value="1"/>
</dbReference>
<keyword evidence="8 12" id="KW-0067">ATP-binding</keyword>
<keyword evidence="4 12" id="KW-0963">Cytoplasm</keyword>
<keyword evidence="10 12" id="KW-0234">DNA repair</keyword>
<evidence type="ECO:0000256" key="1">
    <source>
        <dbReference type="ARBA" id="ARBA00004496"/>
    </source>
</evidence>
<dbReference type="InterPro" id="IPR003395">
    <property type="entry name" value="RecF/RecN/SMC_N"/>
</dbReference>
<evidence type="ECO:0000256" key="2">
    <source>
        <dbReference type="ARBA" id="ARBA00008016"/>
    </source>
</evidence>
<sequence>MNVENIRLINFRNYKNIEFKLNKNLNIFIGNNAQGKTNLIEAIYICATGKSFRTNRDKEIINFCKDEAYIGSSVRIENYNKFIEIKLHRDKPKRIRINKTELESYKDLNSGLNVVIFTPEDLKIVKGGPNERRSFLDEGISRIKPIYNYNINKYKKILFQRNNLLRSSKFRKDLKELLDVFDNQIVKIGTNIILNRYEYIEKLNSISRDIHKEITYKQEDLNLKYITNVPILEDRLEMEKAYLNLMKKNLKRDIEYTTTEIGPHRDDIDMYINENDARIYGSQGQQRTIILSIILSEVELLKNEKGTYPVLLLDDVFSELDESRKDFLILFFKDIQTFITTTEGEDLKSMEGLNKTIFLIEDGNVKIGG</sequence>
<feature type="binding site" evidence="12">
    <location>
        <begin position="30"/>
        <end position="37"/>
    </location>
    <ligand>
        <name>ATP</name>
        <dbReference type="ChEBI" id="CHEBI:30616"/>
    </ligand>
</feature>
<evidence type="ECO:0000256" key="8">
    <source>
        <dbReference type="ARBA" id="ARBA00022840"/>
    </source>
</evidence>
<evidence type="ECO:0000256" key="3">
    <source>
        <dbReference type="ARBA" id="ARBA00020170"/>
    </source>
</evidence>
<evidence type="ECO:0000313" key="16">
    <source>
        <dbReference type="Proteomes" id="UP000186112"/>
    </source>
</evidence>
<dbReference type="AlphaFoldDB" id="A0A1U7M5X5"/>
<dbReference type="PROSITE" id="PS00618">
    <property type="entry name" value="RECF_2"/>
    <property type="match status" value="1"/>
</dbReference>
<evidence type="ECO:0000256" key="11">
    <source>
        <dbReference type="ARBA" id="ARBA00023236"/>
    </source>
</evidence>
<dbReference type="InterPro" id="IPR001238">
    <property type="entry name" value="DNA-binding_RecF"/>
</dbReference>
<proteinExistence type="inferred from homology"/>
<evidence type="ECO:0000256" key="7">
    <source>
        <dbReference type="ARBA" id="ARBA00022763"/>
    </source>
</evidence>
<evidence type="ECO:0000256" key="5">
    <source>
        <dbReference type="ARBA" id="ARBA00022705"/>
    </source>
</evidence>
<keyword evidence="16" id="KW-1185">Reference proteome</keyword>
<keyword evidence="9 12" id="KW-0238">DNA-binding</keyword>
<dbReference type="GO" id="GO:0006302">
    <property type="term" value="P:double-strand break repair"/>
    <property type="evidence" value="ECO:0007669"/>
    <property type="project" value="TreeGrafter"/>
</dbReference>
<dbReference type="Gene3D" id="1.20.1050.90">
    <property type="entry name" value="RecF/RecN/SMC, N-terminal domain"/>
    <property type="match status" value="1"/>
</dbReference>
<comment type="function">
    <text evidence="12 13">The RecF protein is involved in DNA metabolism; it is required for DNA replication and normal SOS inducibility. RecF binds preferentially to single-stranded, linear DNA. It also seems to bind ATP.</text>
</comment>
<dbReference type="CDD" id="cd03242">
    <property type="entry name" value="ABC_RecF"/>
    <property type="match status" value="1"/>
</dbReference>
<dbReference type="SUPFAM" id="SSF52540">
    <property type="entry name" value="P-loop containing nucleoside triphosphate hydrolases"/>
    <property type="match status" value="1"/>
</dbReference>
<dbReference type="Gene3D" id="3.40.50.300">
    <property type="entry name" value="P-loop containing nucleotide triphosphate hydrolases"/>
    <property type="match status" value="1"/>
</dbReference>
<evidence type="ECO:0000256" key="12">
    <source>
        <dbReference type="HAMAP-Rule" id="MF_00365"/>
    </source>
</evidence>
<comment type="subcellular location">
    <subcellularLocation>
        <location evidence="1 12 13">Cytoplasm</location>
    </subcellularLocation>
</comment>
<evidence type="ECO:0000256" key="9">
    <source>
        <dbReference type="ARBA" id="ARBA00023125"/>
    </source>
</evidence>
<evidence type="ECO:0000256" key="13">
    <source>
        <dbReference type="RuleBase" id="RU000578"/>
    </source>
</evidence>
<evidence type="ECO:0000259" key="14">
    <source>
        <dbReference type="Pfam" id="PF02463"/>
    </source>
</evidence>
<dbReference type="GO" id="GO:0005524">
    <property type="term" value="F:ATP binding"/>
    <property type="evidence" value="ECO:0007669"/>
    <property type="project" value="UniProtKB-UniRule"/>
</dbReference>
<dbReference type="RefSeq" id="WP_075726333.1">
    <property type="nucleotide sequence ID" value="NZ_LTDM01000020.1"/>
</dbReference>
<dbReference type="Pfam" id="PF02463">
    <property type="entry name" value="SMC_N"/>
    <property type="match status" value="1"/>
</dbReference>
<protein>
    <recommendedName>
        <fullName evidence="3 12">DNA replication and repair protein RecF</fullName>
    </recommendedName>
</protein>
<dbReference type="InterPro" id="IPR018078">
    <property type="entry name" value="DNA-binding_RecF_CS"/>
</dbReference>
<comment type="caution">
    <text evidence="15">The sequence shown here is derived from an EMBL/GenBank/DDBJ whole genome shotgun (WGS) entry which is preliminary data.</text>
</comment>
<dbReference type="HAMAP" id="MF_00365">
    <property type="entry name" value="RecF"/>
    <property type="match status" value="1"/>
</dbReference>
<accession>A0A1U7M5X5</accession>
<evidence type="ECO:0000256" key="4">
    <source>
        <dbReference type="ARBA" id="ARBA00022490"/>
    </source>
</evidence>
<evidence type="ECO:0000313" key="15">
    <source>
        <dbReference type="EMBL" id="OLS02722.1"/>
    </source>
</evidence>
<comment type="similarity">
    <text evidence="2 12 13">Belongs to the RecF family.</text>
</comment>
<name>A0A1U7M5X5_TISCR</name>
<dbReference type="GO" id="GO:0009432">
    <property type="term" value="P:SOS response"/>
    <property type="evidence" value="ECO:0007669"/>
    <property type="project" value="UniProtKB-UniRule"/>
</dbReference>
<dbReference type="InterPro" id="IPR042174">
    <property type="entry name" value="RecF_2"/>
</dbReference>
<dbReference type="GO" id="GO:0000731">
    <property type="term" value="P:DNA synthesis involved in DNA repair"/>
    <property type="evidence" value="ECO:0007669"/>
    <property type="project" value="TreeGrafter"/>
</dbReference>
<keyword evidence="11 12" id="KW-0742">SOS response</keyword>
<dbReference type="EMBL" id="LTDM01000020">
    <property type="protein sequence ID" value="OLS02722.1"/>
    <property type="molecule type" value="Genomic_DNA"/>
</dbReference>
<dbReference type="GO" id="GO:0006260">
    <property type="term" value="P:DNA replication"/>
    <property type="evidence" value="ECO:0007669"/>
    <property type="project" value="UniProtKB-UniRule"/>
</dbReference>